<dbReference type="Proteomes" id="UP000616151">
    <property type="component" value="Unassembled WGS sequence"/>
</dbReference>
<evidence type="ECO:0000313" key="2">
    <source>
        <dbReference type="Proteomes" id="UP000616151"/>
    </source>
</evidence>
<accession>A0ACC5RF38</accession>
<dbReference type="EMBL" id="JAENHL010000008">
    <property type="protein sequence ID" value="MBK1871218.1"/>
    <property type="molecule type" value="Genomic_DNA"/>
</dbReference>
<name>A0ACC5RF38_9HYPH</name>
<evidence type="ECO:0000313" key="1">
    <source>
        <dbReference type="EMBL" id="MBK1871218.1"/>
    </source>
</evidence>
<sequence length="390" mass="41587">MVLRGTNQESGRPYNRRIVLEAIRLHGPIARGEIARRVGLTVQTVSTIIRELEDQEFIIGAREEPKGRGYPATALTLNPEGGFAIGASVSPIGIDVALVNLSGDIIGQQSREIANPAPELTFTEVARIASELRTLRPKGRLLGLGMAMPGPFDVEAMSFVGPTTLQGWKDVPIAERLNTVTGLPAFVGGDVASAALSERLYGAGRALQEFYYLYLGVGTGGRLVHGGQVLRGSRGNAGEIGHVPFIPDGEYCPSCGNRGCLERYLSVEAFDRRSKIVGEEGWIAEAAPLLRTAVLAIENLFDPETIIFGGLAPEGVMKKLVRAAEPLLPSVAARRERKVPRLILSITGKAALLRGAAALAFSSMMAPRIGGAGDDDPDPLMHKPNREKAA</sequence>
<organism evidence="1 2">
    <name type="scientific">Taklimakanibacter albus</name>
    <dbReference type="NCBI Taxonomy" id="2800327"/>
    <lineage>
        <taxon>Bacteria</taxon>
        <taxon>Pseudomonadati</taxon>
        <taxon>Pseudomonadota</taxon>
        <taxon>Alphaproteobacteria</taxon>
        <taxon>Hyphomicrobiales</taxon>
        <taxon>Aestuariivirgaceae</taxon>
        <taxon>Taklimakanibacter</taxon>
    </lineage>
</organism>
<reference evidence="1" key="1">
    <citation type="submission" date="2021-01" db="EMBL/GenBank/DDBJ databases">
        <authorList>
            <person name="Sun Q."/>
        </authorList>
    </citation>
    <scope>NUCLEOTIDE SEQUENCE</scope>
    <source>
        <strain evidence="1">YIM B02566</strain>
    </source>
</reference>
<keyword evidence="2" id="KW-1185">Reference proteome</keyword>
<protein>
    <submittedName>
        <fullName evidence="1">ROK family transcriptional regulator</fullName>
    </submittedName>
</protein>
<gene>
    <name evidence="1" type="ORF">JHL16_32935</name>
</gene>
<comment type="caution">
    <text evidence="1">The sequence shown here is derived from an EMBL/GenBank/DDBJ whole genome shotgun (WGS) entry which is preliminary data.</text>
</comment>
<proteinExistence type="predicted"/>